<feature type="compositionally biased region" description="Low complexity" evidence="1">
    <location>
        <begin position="461"/>
        <end position="476"/>
    </location>
</feature>
<sequence length="955" mass="103363">MHQGSERDETTHPDHNLLFLPLSMSFAAGINGPTYISSHSADVILSDIRPIKLKIEALRCINVLLDEFLYSILAAARSLSTDKLRAGLLKVLPTNLGKEALLEAEVELRAYWERTKLPGGPSSPMLEEGQGFNLQWSFELLRLKCEAYSTLNEHDENLAAETSLNERMSQHGGFTPPKTTLVAPAALYLTAILEAMCEHVLGNVGRVASRDSSRANASVQDLFVALCEDEAIYGLFKGMKVYDQIELLSQSSKHQRSKSFTRNDKSLSRTSSPQLDLPPTPPEPFAPSVPIKSRQSSESANADPFFSPPRTSADKPRGVKKFIPGRSSHDESQNGHKRSDSVYSADSRGDSEKFDVEDSALLQEFDDLMRSNATMKVSLTPDRLRTMEAHKRDQKGNNRPPPVFAPKVEPEPPATHATRANGRRPSLRHVDSIIEDDEEAKISPNDHTSPSSLPDADRTRSASVAAPSSVVPNNNSEHSLSGKMTAVMGAIAPPPSFVSYSEGSERQVMLPDSDGRPPRTRKIQRNRESLDLDDIMGDSDDERPAVDTQSKPAASRNGRPMKVSASTRELIDFLAEGPPDLPQPPFPTSLPSLDGGKQKGSGRLQRMMSKLSMGNSDRNKTSESPSRPRRVTLQSKPSVTNISPLANRPIPPRPPPVSPPESPPASSFDDVMSSSSRSRVAVSRKTATEWEPQAVETQPNFSRSDSTRSPDLEAASRVAPSTSTSPLPPPPPVLHSRLANGSTSCQAPEVEPVKDDQVKKTRRASLLQRVPVPSVDPSLDIPPRSNARPSPAITPVPSIPETTSRAPFASAIERRVTGEATTGTNGSPSTSDTPHVSAQSARDLQRLMAIATNADECRLVLHAVLTASGIAVDPPVDPAVAARSTAPVNTALESTLIELFLGTGPPDASLEEPRETPVVAHEEEKENFPLLSPPSSYIKAPAPRGVRVRPTAIVV</sequence>
<dbReference type="OrthoDB" id="5382203at2759"/>
<name>A0A9P6A3V5_PLEER</name>
<comment type="caution">
    <text evidence="2">The sequence shown here is derived from an EMBL/GenBank/DDBJ whole genome shotgun (WGS) entry which is preliminary data.</text>
</comment>
<keyword evidence="3" id="KW-1185">Reference proteome</keyword>
<dbReference type="InterPro" id="IPR009072">
    <property type="entry name" value="Histone-fold"/>
</dbReference>
<feature type="compositionally biased region" description="Low complexity" evidence="1">
    <location>
        <begin position="664"/>
        <end position="684"/>
    </location>
</feature>
<feature type="compositionally biased region" description="Polar residues" evidence="1">
    <location>
        <begin position="695"/>
        <end position="704"/>
    </location>
</feature>
<evidence type="ECO:0000313" key="3">
    <source>
        <dbReference type="Proteomes" id="UP000807025"/>
    </source>
</evidence>
<feature type="compositionally biased region" description="Pro residues" evidence="1">
    <location>
        <begin position="579"/>
        <end position="588"/>
    </location>
</feature>
<feature type="compositionally biased region" description="Basic and acidic residues" evidence="1">
    <location>
        <begin position="327"/>
        <end position="340"/>
    </location>
</feature>
<proteinExistence type="predicted"/>
<organism evidence="2 3">
    <name type="scientific">Pleurotus eryngii</name>
    <name type="common">Boletus of the steppes</name>
    <dbReference type="NCBI Taxonomy" id="5323"/>
    <lineage>
        <taxon>Eukaryota</taxon>
        <taxon>Fungi</taxon>
        <taxon>Dikarya</taxon>
        <taxon>Basidiomycota</taxon>
        <taxon>Agaricomycotina</taxon>
        <taxon>Agaricomycetes</taxon>
        <taxon>Agaricomycetidae</taxon>
        <taxon>Agaricales</taxon>
        <taxon>Pleurotineae</taxon>
        <taxon>Pleurotaceae</taxon>
        <taxon>Pleurotus</taxon>
    </lineage>
</organism>
<gene>
    <name evidence="2" type="ORF">BDN71DRAFT_1503503</name>
</gene>
<feature type="compositionally biased region" description="Pro residues" evidence="1">
    <location>
        <begin position="276"/>
        <end position="287"/>
    </location>
</feature>
<reference evidence="2" key="1">
    <citation type="submission" date="2020-11" db="EMBL/GenBank/DDBJ databases">
        <authorList>
            <consortium name="DOE Joint Genome Institute"/>
            <person name="Ahrendt S."/>
            <person name="Riley R."/>
            <person name="Andreopoulos W."/>
            <person name="Labutti K."/>
            <person name="Pangilinan J."/>
            <person name="Ruiz-Duenas F.J."/>
            <person name="Barrasa J.M."/>
            <person name="Sanchez-Garcia M."/>
            <person name="Camarero S."/>
            <person name="Miyauchi S."/>
            <person name="Serrano A."/>
            <person name="Linde D."/>
            <person name="Babiker R."/>
            <person name="Drula E."/>
            <person name="Ayuso-Fernandez I."/>
            <person name="Pacheco R."/>
            <person name="Padilla G."/>
            <person name="Ferreira P."/>
            <person name="Barriuso J."/>
            <person name="Kellner H."/>
            <person name="Castanera R."/>
            <person name="Alfaro M."/>
            <person name="Ramirez L."/>
            <person name="Pisabarro A.G."/>
            <person name="Kuo A."/>
            <person name="Tritt A."/>
            <person name="Lipzen A."/>
            <person name="He G."/>
            <person name="Yan M."/>
            <person name="Ng V."/>
            <person name="Cullen D."/>
            <person name="Martin F."/>
            <person name="Rosso M.-N."/>
            <person name="Henrissat B."/>
            <person name="Hibbett D."/>
            <person name="Martinez A.T."/>
            <person name="Grigoriev I.V."/>
        </authorList>
    </citation>
    <scope>NUCLEOTIDE SEQUENCE</scope>
    <source>
        <strain evidence="2">ATCC 90797</strain>
    </source>
</reference>
<feature type="compositionally biased region" description="Basic and acidic residues" evidence="1">
    <location>
        <begin position="382"/>
        <end position="396"/>
    </location>
</feature>
<dbReference type="Gene3D" id="1.10.20.10">
    <property type="entry name" value="Histone, subunit A"/>
    <property type="match status" value="1"/>
</dbReference>
<feature type="compositionally biased region" description="Polar residues" evidence="1">
    <location>
        <begin position="819"/>
        <end position="840"/>
    </location>
</feature>
<dbReference type="AlphaFoldDB" id="A0A9P6A3V5"/>
<evidence type="ECO:0000256" key="1">
    <source>
        <dbReference type="SAM" id="MobiDB-lite"/>
    </source>
</evidence>
<feature type="compositionally biased region" description="Polar residues" evidence="1">
    <location>
        <begin position="632"/>
        <end position="642"/>
    </location>
</feature>
<feature type="region of interest" description="Disordered" evidence="1">
    <location>
        <begin position="252"/>
        <end position="355"/>
    </location>
</feature>
<dbReference type="EMBL" id="MU154535">
    <property type="protein sequence ID" value="KAF9498776.1"/>
    <property type="molecule type" value="Genomic_DNA"/>
</dbReference>
<dbReference type="GO" id="GO:0046982">
    <property type="term" value="F:protein heterodimerization activity"/>
    <property type="evidence" value="ECO:0007669"/>
    <property type="project" value="InterPro"/>
</dbReference>
<dbReference type="Proteomes" id="UP000807025">
    <property type="component" value="Unassembled WGS sequence"/>
</dbReference>
<accession>A0A9P6A3V5</accession>
<feature type="region of interest" description="Disordered" evidence="1">
    <location>
        <begin position="372"/>
        <end position="840"/>
    </location>
</feature>
<feature type="compositionally biased region" description="Acidic residues" evidence="1">
    <location>
        <begin position="531"/>
        <end position="541"/>
    </location>
</feature>
<evidence type="ECO:0000313" key="2">
    <source>
        <dbReference type="EMBL" id="KAF9498776.1"/>
    </source>
</evidence>
<protein>
    <submittedName>
        <fullName evidence="2">Uncharacterized protein</fullName>
    </submittedName>
</protein>
<feature type="compositionally biased region" description="Pro residues" evidence="1">
    <location>
        <begin position="649"/>
        <end position="663"/>
    </location>
</feature>